<feature type="signal peptide" evidence="7">
    <location>
        <begin position="1"/>
        <end position="29"/>
    </location>
</feature>
<dbReference type="NCBIfam" id="TIGR01167">
    <property type="entry name" value="LPXTG_anchor"/>
    <property type="match status" value="1"/>
</dbReference>
<protein>
    <submittedName>
        <fullName evidence="9">Lytic polysaccharide monooxygenase</fullName>
    </submittedName>
</protein>
<keyword evidence="6" id="KW-1133">Transmembrane helix</keyword>
<dbReference type="Pfam" id="PF03067">
    <property type="entry name" value="LPMO_10"/>
    <property type="match status" value="1"/>
</dbReference>
<dbReference type="RefSeq" id="WP_358352990.1">
    <property type="nucleotide sequence ID" value="NZ_JBEZFP010000026.1"/>
</dbReference>
<organism evidence="9 10">
    <name type="scientific">Streptodolium elevatio</name>
    <dbReference type="NCBI Taxonomy" id="3157996"/>
    <lineage>
        <taxon>Bacteria</taxon>
        <taxon>Bacillati</taxon>
        <taxon>Actinomycetota</taxon>
        <taxon>Actinomycetes</taxon>
        <taxon>Kitasatosporales</taxon>
        <taxon>Streptomycetaceae</taxon>
        <taxon>Streptodolium</taxon>
    </lineage>
</organism>
<comment type="caution">
    <text evidence="9">The sequence shown here is derived from an EMBL/GenBank/DDBJ whole genome shotgun (WGS) entry which is preliminary data.</text>
</comment>
<sequence>MKIRRSAAVAALTAFPLTLGVLGSGNAYAHGTSQNPPSRIQLCSTQGGENPENFRLPACRAAKAAVGNNPAPFYDPNAVNIAAASGRHRELIPDGKLCSAGNPQYAGLDLPRTDWPTSNLPSGGAYTFLFKATAQHRGKFEYYITKEGFDVTKPLKWSDLEATPFATAVDPAVENGAYVIKGKLPKRSGRHLIYVVWQRSDSPEAFYSCSDVAFDGSGSAAPPAATPSTGKPNGGGTAGNAGTATKPATKPATAGTGGGEDHSGHGAPAAGSAATPTGPANSPATPAGSAATATSAEADPSASGDGAVVPVAGEGPGELAQTGGGSEGSVPLLAGTAAAVLAVGAGSLLYARRRATR</sequence>
<evidence type="ECO:0000256" key="2">
    <source>
        <dbReference type="ARBA" id="ARBA00022525"/>
    </source>
</evidence>
<evidence type="ECO:0000256" key="3">
    <source>
        <dbReference type="ARBA" id="ARBA00022729"/>
    </source>
</evidence>
<gene>
    <name evidence="9" type="ORF">AB0C36_12805</name>
</gene>
<dbReference type="PANTHER" id="PTHR34823">
    <property type="entry name" value="GLCNAC-BINDING PROTEIN A"/>
    <property type="match status" value="1"/>
</dbReference>
<keyword evidence="4" id="KW-0572">Peptidoglycan-anchor</keyword>
<dbReference type="SUPFAM" id="SSF81296">
    <property type="entry name" value="E set domains"/>
    <property type="match status" value="1"/>
</dbReference>
<dbReference type="Gene3D" id="2.70.50.50">
    <property type="entry name" value="chitin-binding protein cbp21"/>
    <property type="match status" value="1"/>
</dbReference>
<keyword evidence="3 7" id="KW-0732">Signal</keyword>
<evidence type="ECO:0000313" key="9">
    <source>
        <dbReference type="EMBL" id="MEU8134379.1"/>
    </source>
</evidence>
<feature type="compositionally biased region" description="Low complexity" evidence="5">
    <location>
        <begin position="217"/>
        <end position="231"/>
    </location>
</feature>
<evidence type="ECO:0000256" key="4">
    <source>
        <dbReference type="ARBA" id="ARBA00023088"/>
    </source>
</evidence>
<reference evidence="9 10" key="1">
    <citation type="submission" date="2024-06" db="EMBL/GenBank/DDBJ databases">
        <title>The Natural Products Discovery Center: Release of the First 8490 Sequenced Strains for Exploring Actinobacteria Biosynthetic Diversity.</title>
        <authorList>
            <person name="Kalkreuter E."/>
            <person name="Kautsar S.A."/>
            <person name="Yang D."/>
            <person name="Bader C.D."/>
            <person name="Teijaro C.N."/>
            <person name="Fluegel L."/>
            <person name="Davis C.M."/>
            <person name="Simpson J.R."/>
            <person name="Lauterbach L."/>
            <person name="Steele A.D."/>
            <person name="Gui C."/>
            <person name="Meng S."/>
            <person name="Li G."/>
            <person name="Viehrig K."/>
            <person name="Ye F."/>
            <person name="Su P."/>
            <person name="Kiefer A.F."/>
            <person name="Nichols A."/>
            <person name="Cepeda A.J."/>
            <person name="Yan W."/>
            <person name="Fan B."/>
            <person name="Jiang Y."/>
            <person name="Adhikari A."/>
            <person name="Zheng C.-J."/>
            <person name="Schuster L."/>
            <person name="Cowan T.M."/>
            <person name="Smanski M.J."/>
            <person name="Chevrette M.G."/>
            <person name="De Carvalho L.P.S."/>
            <person name="Shen B."/>
        </authorList>
    </citation>
    <scope>NUCLEOTIDE SEQUENCE [LARGE SCALE GENOMIC DNA]</scope>
    <source>
        <strain evidence="9 10">NPDC048946</strain>
    </source>
</reference>
<keyword evidence="9" id="KW-0503">Monooxygenase</keyword>
<dbReference type="CDD" id="cd21177">
    <property type="entry name" value="LPMO_AA10"/>
    <property type="match status" value="1"/>
</dbReference>
<dbReference type="InterPro" id="IPR004302">
    <property type="entry name" value="Cellulose/chitin-bd_N"/>
</dbReference>
<dbReference type="PROSITE" id="PS50847">
    <property type="entry name" value="GRAM_POS_ANCHORING"/>
    <property type="match status" value="1"/>
</dbReference>
<keyword evidence="1" id="KW-0134">Cell wall</keyword>
<feature type="compositionally biased region" description="Low complexity" evidence="5">
    <location>
        <begin position="240"/>
        <end position="254"/>
    </location>
</feature>
<evidence type="ECO:0000256" key="7">
    <source>
        <dbReference type="SAM" id="SignalP"/>
    </source>
</evidence>
<dbReference type="GO" id="GO:0004497">
    <property type="term" value="F:monooxygenase activity"/>
    <property type="evidence" value="ECO:0007669"/>
    <property type="project" value="UniProtKB-KW"/>
</dbReference>
<evidence type="ECO:0000256" key="6">
    <source>
        <dbReference type="SAM" id="Phobius"/>
    </source>
</evidence>
<evidence type="ECO:0000256" key="1">
    <source>
        <dbReference type="ARBA" id="ARBA00022512"/>
    </source>
</evidence>
<dbReference type="Proteomes" id="UP001551482">
    <property type="component" value="Unassembled WGS sequence"/>
</dbReference>
<dbReference type="PANTHER" id="PTHR34823:SF1">
    <property type="entry name" value="CHITIN-BINDING TYPE-4 DOMAIN-CONTAINING PROTEIN"/>
    <property type="match status" value="1"/>
</dbReference>
<keyword evidence="6" id="KW-0472">Membrane</keyword>
<feature type="compositionally biased region" description="Low complexity" evidence="5">
    <location>
        <begin position="265"/>
        <end position="313"/>
    </location>
</feature>
<dbReference type="InterPro" id="IPR019931">
    <property type="entry name" value="LPXTG_anchor"/>
</dbReference>
<evidence type="ECO:0000259" key="8">
    <source>
        <dbReference type="PROSITE" id="PS50847"/>
    </source>
</evidence>
<keyword evidence="10" id="KW-1185">Reference proteome</keyword>
<dbReference type="InterPro" id="IPR051024">
    <property type="entry name" value="GlcNAc_Chitin_IntDeg"/>
</dbReference>
<accession>A0ABV3DGT6</accession>
<name>A0ABV3DGT6_9ACTN</name>
<feature type="chain" id="PRO_5045414793" evidence="7">
    <location>
        <begin position="30"/>
        <end position="357"/>
    </location>
</feature>
<feature type="region of interest" description="Disordered" evidence="5">
    <location>
        <begin position="217"/>
        <end position="331"/>
    </location>
</feature>
<evidence type="ECO:0000256" key="5">
    <source>
        <dbReference type="SAM" id="MobiDB-lite"/>
    </source>
</evidence>
<keyword evidence="6" id="KW-0812">Transmembrane</keyword>
<dbReference type="EMBL" id="JBEZFP010000026">
    <property type="protein sequence ID" value="MEU8134379.1"/>
    <property type="molecule type" value="Genomic_DNA"/>
</dbReference>
<evidence type="ECO:0000313" key="10">
    <source>
        <dbReference type="Proteomes" id="UP001551482"/>
    </source>
</evidence>
<keyword evidence="2" id="KW-0964">Secreted</keyword>
<keyword evidence="9" id="KW-0560">Oxidoreductase</keyword>
<feature type="transmembrane region" description="Helical" evidence="6">
    <location>
        <begin position="330"/>
        <end position="351"/>
    </location>
</feature>
<dbReference type="InterPro" id="IPR014756">
    <property type="entry name" value="Ig_E-set"/>
</dbReference>
<feature type="domain" description="Gram-positive cocci surface proteins LPxTG" evidence="8">
    <location>
        <begin position="319"/>
        <end position="357"/>
    </location>
</feature>
<proteinExistence type="predicted"/>